<evidence type="ECO:0000256" key="1">
    <source>
        <dbReference type="ARBA" id="ARBA00022741"/>
    </source>
</evidence>
<dbReference type="PROSITE" id="PS51194">
    <property type="entry name" value="HELICASE_CTER"/>
    <property type="match status" value="1"/>
</dbReference>
<dbReference type="Pfam" id="PF00271">
    <property type="entry name" value="Helicase_C"/>
    <property type="match status" value="1"/>
</dbReference>
<dbReference type="InterPro" id="IPR050079">
    <property type="entry name" value="DEAD_box_RNA_helicase"/>
</dbReference>
<evidence type="ECO:0000256" key="4">
    <source>
        <dbReference type="ARBA" id="ARBA00022840"/>
    </source>
</evidence>
<dbReference type="GO" id="GO:0003676">
    <property type="term" value="F:nucleic acid binding"/>
    <property type="evidence" value="ECO:0007669"/>
    <property type="project" value="InterPro"/>
</dbReference>
<gene>
    <name evidence="10" type="ORF">BN9_084910</name>
</gene>
<feature type="compositionally biased region" description="Basic and acidic residues" evidence="6">
    <location>
        <begin position="95"/>
        <end position="118"/>
    </location>
</feature>
<dbReference type="PANTHER" id="PTHR47959">
    <property type="entry name" value="ATP-DEPENDENT RNA HELICASE RHLE-RELATED"/>
    <property type="match status" value="1"/>
</dbReference>
<organism evidence="10 11">
    <name type="scientific">Albugo candida</name>
    <dbReference type="NCBI Taxonomy" id="65357"/>
    <lineage>
        <taxon>Eukaryota</taxon>
        <taxon>Sar</taxon>
        <taxon>Stramenopiles</taxon>
        <taxon>Oomycota</taxon>
        <taxon>Peronosporomycetes</taxon>
        <taxon>Albuginales</taxon>
        <taxon>Albuginaceae</taxon>
        <taxon>Albugo</taxon>
    </lineage>
</organism>
<dbReference type="SMART" id="SM00490">
    <property type="entry name" value="HELICc"/>
    <property type="match status" value="1"/>
</dbReference>
<feature type="compositionally biased region" description="Basic residues" evidence="6">
    <location>
        <begin position="825"/>
        <end position="846"/>
    </location>
</feature>
<dbReference type="AlphaFoldDB" id="A0A024GL98"/>
<dbReference type="Proteomes" id="UP000053237">
    <property type="component" value="Unassembled WGS sequence"/>
</dbReference>
<comment type="caution">
    <text evidence="10">The sequence shown here is derived from an EMBL/GenBank/DDBJ whole genome shotgun (WGS) entry which is preliminary data.</text>
</comment>
<dbReference type="InterPro" id="IPR014001">
    <property type="entry name" value="Helicase_ATP-bd"/>
</dbReference>
<dbReference type="InParanoid" id="A0A024GL98"/>
<evidence type="ECO:0000313" key="10">
    <source>
        <dbReference type="EMBL" id="CCI47484.1"/>
    </source>
</evidence>
<feature type="short sequence motif" description="Q motif" evidence="5">
    <location>
        <begin position="217"/>
        <end position="245"/>
    </location>
</feature>
<dbReference type="InterPro" id="IPR001650">
    <property type="entry name" value="Helicase_C-like"/>
</dbReference>
<feature type="compositionally biased region" description="Basic and acidic residues" evidence="6">
    <location>
        <begin position="709"/>
        <end position="730"/>
    </location>
</feature>
<dbReference type="CDD" id="cd18787">
    <property type="entry name" value="SF2_C_DEAD"/>
    <property type="match status" value="1"/>
</dbReference>
<dbReference type="InterPro" id="IPR014014">
    <property type="entry name" value="RNA_helicase_DEAD_Q_motif"/>
</dbReference>
<evidence type="ECO:0000256" key="5">
    <source>
        <dbReference type="PROSITE-ProRule" id="PRU00552"/>
    </source>
</evidence>
<evidence type="ECO:0000259" key="9">
    <source>
        <dbReference type="PROSITE" id="PS51195"/>
    </source>
</evidence>
<feature type="compositionally biased region" description="Basic and acidic residues" evidence="6">
    <location>
        <begin position="807"/>
        <end position="824"/>
    </location>
</feature>
<feature type="region of interest" description="Disordered" evidence="6">
    <location>
        <begin position="76"/>
        <end position="159"/>
    </location>
</feature>
<feature type="domain" description="DEAD-box RNA helicase Q" evidence="9">
    <location>
        <begin position="217"/>
        <end position="245"/>
    </location>
</feature>
<dbReference type="PROSITE" id="PS51192">
    <property type="entry name" value="HELICASE_ATP_BIND_1"/>
    <property type="match status" value="1"/>
</dbReference>
<evidence type="ECO:0000259" key="7">
    <source>
        <dbReference type="PROSITE" id="PS51192"/>
    </source>
</evidence>
<feature type="compositionally biased region" description="Basic residues" evidence="6">
    <location>
        <begin position="772"/>
        <end position="785"/>
    </location>
</feature>
<name>A0A024GL98_9STRA</name>
<feature type="compositionally biased region" description="Low complexity" evidence="6">
    <location>
        <begin position="76"/>
        <end position="90"/>
    </location>
</feature>
<proteinExistence type="predicted"/>
<dbReference type="Gene3D" id="3.40.50.300">
    <property type="entry name" value="P-loop containing nucleotide triphosphate hydrolases"/>
    <property type="match status" value="2"/>
</dbReference>
<dbReference type="InterPro" id="IPR011545">
    <property type="entry name" value="DEAD/DEAH_box_helicase_dom"/>
</dbReference>
<dbReference type="GO" id="GO:0005829">
    <property type="term" value="C:cytosol"/>
    <property type="evidence" value="ECO:0007669"/>
    <property type="project" value="TreeGrafter"/>
</dbReference>
<feature type="region of interest" description="Disordered" evidence="6">
    <location>
        <begin position="14"/>
        <end position="55"/>
    </location>
</feature>
<feature type="compositionally biased region" description="Basic residues" evidence="6">
    <location>
        <begin position="698"/>
        <end position="708"/>
    </location>
</feature>
<dbReference type="SUPFAM" id="SSF52540">
    <property type="entry name" value="P-loop containing nucleoside triphosphate hydrolases"/>
    <property type="match status" value="1"/>
</dbReference>
<evidence type="ECO:0000313" key="11">
    <source>
        <dbReference type="Proteomes" id="UP000053237"/>
    </source>
</evidence>
<dbReference type="SMART" id="SM00487">
    <property type="entry name" value="DEXDc"/>
    <property type="match status" value="1"/>
</dbReference>
<keyword evidence="3" id="KW-0347">Helicase</keyword>
<dbReference type="STRING" id="65357.A0A024GL98"/>
<protein>
    <recommendedName>
        <fullName evidence="12">RNA helicase</fullName>
    </recommendedName>
</protein>
<dbReference type="PANTHER" id="PTHR47959:SF1">
    <property type="entry name" value="ATP-DEPENDENT RNA HELICASE DBPA"/>
    <property type="match status" value="1"/>
</dbReference>
<dbReference type="GO" id="GO:0005524">
    <property type="term" value="F:ATP binding"/>
    <property type="evidence" value="ECO:0007669"/>
    <property type="project" value="UniProtKB-KW"/>
</dbReference>
<accession>A0A024GL98</accession>
<feature type="compositionally biased region" description="Polar residues" evidence="6">
    <location>
        <begin position="669"/>
        <end position="679"/>
    </location>
</feature>
<dbReference type="FunCoup" id="A0A024GL98">
    <property type="interactions" value="274"/>
</dbReference>
<dbReference type="EMBL" id="CAIX01000172">
    <property type="protein sequence ID" value="CCI47484.1"/>
    <property type="molecule type" value="Genomic_DNA"/>
</dbReference>
<dbReference type="InterPro" id="IPR000629">
    <property type="entry name" value="RNA-helicase_DEAD-box_CS"/>
</dbReference>
<dbReference type="PROSITE" id="PS51195">
    <property type="entry name" value="Q_MOTIF"/>
    <property type="match status" value="1"/>
</dbReference>
<dbReference type="GO" id="GO:0016787">
    <property type="term" value="F:hydrolase activity"/>
    <property type="evidence" value="ECO:0007669"/>
    <property type="project" value="UniProtKB-KW"/>
</dbReference>
<evidence type="ECO:0000259" key="8">
    <source>
        <dbReference type="PROSITE" id="PS51194"/>
    </source>
</evidence>
<dbReference type="CDD" id="cd17947">
    <property type="entry name" value="DEADc_DDX27"/>
    <property type="match status" value="1"/>
</dbReference>
<evidence type="ECO:0008006" key="12">
    <source>
        <dbReference type="Google" id="ProtNLM"/>
    </source>
</evidence>
<dbReference type="InterPro" id="IPR027417">
    <property type="entry name" value="P-loop_NTPase"/>
</dbReference>
<evidence type="ECO:0000256" key="6">
    <source>
        <dbReference type="SAM" id="MobiDB-lite"/>
    </source>
</evidence>
<dbReference type="Pfam" id="PF00270">
    <property type="entry name" value="DEAD"/>
    <property type="match status" value="1"/>
</dbReference>
<feature type="domain" description="Helicase C-terminal" evidence="8">
    <location>
        <begin position="448"/>
        <end position="626"/>
    </location>
</feature>
<keyword evidence="4" id="KW-0067">ATP-binding</keyword>
<dbReference type="OrthoDB" id="10259843at2759"/>
<dbReference type="PROSITE" id="PS00039">
    <property type="entry name" value="DEAD_ATP_HELICASE"/>
    <property type="match status" value="1"/>
</dbReference>
<keyword evidence="11" id="KW-1185">Reference proteome</keyword>
<evidence type="ECO:0000256" key="2">
    <source>
        <dbReference type="ARBA" id="ARBA00022801"/>
    </source>
</evidence>
<evidence type="ECO:0000256" key="3">
    <source>
        <dbReference type="ARBA" id="ARBA00022806"/>
    </source>
</evidence>
<feature type="domain" description="Helicase ATP-binding" evidence="7">
    <location>
        <begin position="248"/>
        <end position="422"/>
    </location>
</feature>
<dbReference type="GO" id="GO:0003724">
    <property type="term" value="F:RNA helicase activity"/>
    <property type="evidence" value="ECO:0007669"/>
    <property type="project" value="InterPro"/>
</dbReference>
<reference evidence="10 11" key="1">
    <citation type="submission" date="2012-05" db="EMBL/GenBank/DDBJ databases">
        <title>Recombination and specialization in a pathogen metapopulation.</title>
        <authorList>
            <person name="Gardiner A."/>
            <person name="Kemen E."/>
            <person name="Schultz-Larsen T."/>
            <person name="MacLean D."/>
            <person name="Van Oosterhout C."/>
            <person name="Jones J.D.G."/>
        </authorList>
    </citation>
    <scope>NUCLEOTIDE SEQUENCE [LARGE SCALE GENOMIC DNA]</scope>
    <source>
        <strain evidence="10 11">Ac Nc2</strain>
    </source>
</reference>
<sequence length="846" mass="95728">MLKSSGDDLIRTIASDDELSMHGASSDDESSIHPYLLTAQEKKSDESVPGNVKDGLAEDFQFDEDECVFLADKMTNSHNSSIKSRSSRTTFLQQRIDERRKNKSIDRAVQDEAKEEKQQSPSSITENSDNEDQKEENTDATSHSTSDEEPDKVTKQPGVVEEEARLQEALKNEKLRAKSKVEPEQDDEERVKALAFFENNPFVSSGKNKQVSTIKVDTFADFKLSRPILRALNQMELTKPTLIQEYAIPMALLGKDICASAQTGSGKTAAFLLPILERLQLRSRRIAATRVLIICPVRELATQCQSVLIKLARFTDITSALVVGGLPLKAQELELRTCPDIIVCTPGRMIDHLRNSPSVHLDSLEILVLDEADRLLELGFTEEIQELVRMCPRARQTMLFSATMTSKIDQLIALSMKRPVRICADPLFDMSKHLVQEFVRIRPNREADRDAILLALCTRTFTQKTIVFMETKIHAHRMMILFGLSGIKAAELHGNLSQQERLDALEQFRQGAVDILLCTDVAARGIDVKGVHAVINYEMPKDITTYVHRVGRTARAGQVGRAVTLTSESRRLIMKQVTRHCHGFAKARAVPDTVITQWKAKIQSLQQDIAHILMEEKVEKRMHNVEKEARRAQNLISYQDEIISRPARTWFVSEKEKKKIQENAALQRLENQSAAAEQGTSKKRKADGDAGVSETKTKHLNHRKRRLHEIRQHEEQLVSAHKQHDEEGQNTKHAKKPFTEKSVVGAAKRAKRSNLQATRHREQESIADLSNRKRQKRQATGKGKRQMGSEAFSSDGGGARNAKKQSRSSDKIRKPAFEFKEKLTDRKHHTKKSKQAFKSKSKFKRR</sequence>
<feature type="region of interest" description="Disordered" evidence="6">
    <location>
        <begin position="665"/>
        <end position="846"/>
    </location>
</feature>
<keyword evidence="1" id="KW-0547">Nucleotide-binding</keyword>
<keyword evidence="2" id="KW-0378">Hydrolase</keyword>